<dbReference type="GeneID" id="25275991"/>
<dbReference type="Gene3D" id="2.60.120.10">
    <property type="entry name" value="Jelly Rolls"/>
    <property type="match status" value="1"/>
</dbReference>
<proteinExistence type="predicted"/>
<dbReference type="OrthoDB" id="504210at2759"/>
<name>A0A072PTI1_9EURO</name>
<dbReference type="AlphaFoldDB" id="A0A072PTI1"/>
<dbReference type="VEuPathDB" id="FungiDB:A1O9_01043"/>
<evidence type="ECO:0008006" key="3">
    <source>
        <dbReference type="Google" id="ProtNLM"/>
    </source>
</evidence>
<evidence type="ECO:0000313" key="2">
    <source>
        <dbReference type="Proteomes" id="UP000027920"/>
    </source>
</evidence>
<accession>A0A072PTI1</accession>
<dbReference type="HOGENOM" id="CLU_087698_0_0_1"/>
<dbReference type="EMBL" id="AMGV01000001">
    <property type="protein sequence ID" value="KEF63067.1"/>
    <property type="molecule type" value="Genomic_DNA"/>
</dbReference>
<protein>
    <recommendedName>
        <fullName evidence="3">Cupin 2 conserved barrel domain-containing protein</fullName>
    </recommendedName>
</protein>
<dbReference type="Proteomes" id="UP000027920">
    <property type="component" value="Unassembled WGS sequence"/>
</dbReference>
<comment type="caution">
    <text evidence="1">The sequence shown here is derived from an EMBL/GenBank/DDBJ whole genome shotgun (WGS) entry which is preliminary data.</text>
</comment>
<gene>
    <name evidence="1" type="ORF">A1O9_01043</name>
</gene>
<evidence type="ECO:0000313" key="1">
    <source>
        <dbReference type="EMBL" id="KEF63067.1"/>
    </source>
</evidence>
<dbReference type="InterPro" id="IPR011051">
    <property type="entry name" value="RmlC_Cupin_sf"/>
</dbReference>
<dbReference type="InterPro" id="IPR014710">
    <property type="entry name" value="RmlC-like_jellyroll"/>
</dbReference>
<dbReference type="SUPFAM" id="SSF51182">
    <property type="entry name" value="RmlC-like cupins"/>
    <property type="match status" value="1"/>
</dbReference>
<reference evidence="1 2" key="1">
    <citation type="submission" date="2013-03" db="EMBL/GenBank/DDBJ databases">
        <title>The Genome Sequence of Exophiala aquamarina CBS 119918.</title>
        <authorList>
            <consortium name="The Broad Institute Genomics Platform"/>
            <person name="Cuomo C."/>
            <person name="de Hoog S."/>
            <person name="Gorbushina A."/>
            <person name="Walker B."/>
            <person name="Young S.K."/>
            <person name="Zeng Q."/>
            <person name="Gargeya S."/>
            <person name="Fitzgerald M."/>
            <person name="Haas B."/>
            <person name="Abouelleil A."/>
            <person name="Allen A.W."/>
            <person name="Alvarado L."/>
            <person name="Arachchi H.M."/>
            <person name="Berlin A.M."/>
            <person name="Chapman S.B."/>
            <person name="Gainer-Dewar J."/>
            <person name="Goldberg J."/>
            <person name="Griggs A."/>
            <person name="Gujja S."/>
            <person name="Hansen M."/>
            <person name="Howarth C."/>
            <person name="Imamovic A."/>
            <person name="Ireland A."/>
            <person name="Larimer J."/>
            <person name="McCowan C."/>
            <person name="Murphy C."/>
            <person name="Pearson M."/>
            <person name="Poon T.W."/>
            <person name="Priest M."/>
            <person name="Roberts A."/>
            <person name="Saif S."/>
            <person name="Shea T."/>
            <person name="Sisk P."/>
            <person name="Sykes S."/>
            <person name="Wortman J."/>
            <person name="Nusbaum C."/>
            <person name="Birren B."/>
        </authorList>
    </citation>
    <scope>NUCLEOTIDE SEQUENCE [LARGE SCALE GENOMIC DNA]</scope>
    <source>
        <strain evidence="1 2">CBS 119918</strain>
    </source>
</reference>
<keyword evidence="2" id="KW-1185">Reference proteome</keyword>
<dbReference type="RefSeq" id="XP_013265657.1">
    <property type="nucleotide sequence ID" value="XM_013410203.1"/>
</dbReference>
<sequence>MSQAPPESSITVKLFGNQVTFTFPSPHSTLITIPPGSAWEPGPHWHEAYVENVRVVQGRAWVSVNGVVREVGVGEGSVRFGLRDVHTFGRADRGRKGEPGADAGDVVIEECTEPDDGFKHVFFYNVLRTVQTSSLARPSTILQLMRTVAHVDNYVDLLPFLGSSWWLPFSLKYALVHAVYGLGSAFAGALGYPKWSREFTPRELWGVAERGAVKESEAGRRRKIP</sequence>
<organism evidence="1 2">
    <name type="scientific">Exophiala aquamarina CBS 119918</name>
    <dbReference type="NCBI Taxonomy" id="1182545"/>
    <lineage>
        <taxon>Eukaryota</taxon>
        <taxon>Fungi</taxon>
        <taxon>Dikarya</taxon>
        <taxon>Ascomycota</taxon>
        <taxon>Pezizomycotina</taxon>
        <taxon>Eurotiomycetes</taxon>
        <taxon>Chaetothyriomycetidae</taxon>
        <taxon>Chaetothyriales</taxon>
        <taxon>Herpotrichiellaceae</taxon>
        <taxon>Exophiala</taxon>
    </lineage>
</organism>